<comment type="caution">
    <text evidence="1">The sequence shown here is derived from an EMBL/GenBank/DDBJ whole genome shotgun (WGS) entry which is preliminary data.</text>
</comment>
<gene>
    <name evidence="1" type="ORF">FGO68_gene1410</name>
</gene>
<keyword evidence="2" id="KW-1185">Reference proteome</keyword>
<dbReference type="EMBL" id="RRYP01000184">
    <property type="protein sequence ID" value="TNV87861.1"/>
    <property type="molecule type" value="Genomic_DNA"/>
</dbReference>
<protein>
    <submittedName>
        <fullName evidence="1">Uncharacterized protein</fullName>
    </submittedName>
</protein>
<proteinExistence type="predicted"/>
<evidence type="ECO:0000313" key="2">
    <source>
        <dbReference type="Proteomes" id="UP000785679"/>
    </source>
</evidence>
<name>A0A8J8TAZ8_HALGN</name>
<accession>A0A8J8TAZ8</accession>
<dbReference type="AlphaFoldDB" id="A0A8J8TAZ8"/>
<organism evidence="1 2">
    <name type="scientific">Halteria grandinella</name>
    <dbReference type="NCBI Taxonomy" id="5974"/>
    <lineage>
        <taxon>Eukaryota</taxon>
        <taxon>Sar</taxon>
        <taxon>Alveolata</taxon>
        <taxon>Ciliophora</taxon>
        <taxon>Intramacronucleata</taxon>
        <taxon>Spirotrichea</taxon>
        <taxon>Stichotrichia</taxon>
        <taxon>Sporadotrichida</taxon>
        <taxon>Halteriidae</taxon>
        <taxon>Halteria</taxon>
    </lineage>
</organism>
<evidence type="ECO:0000313" key="1">
    <source>
        <dbReference type="EMBL" id="TNV87861.1"/>
    </source>
</evidence>
<reference evidence="1" key="1">
    <citation type="submission" date="2019-06" db="EMBL/GenBank/DDBJ databases">
        <authorList>
            <person name="Zheng W."/>
        </authorList>
    </citation>
    <scope>NUCLEOTIDE SEQUENCE</scope>
    <source>
        <strain evidence="1">QDHG01</strain>
    </source>
</reference>
<sequence length="148" mass="17024">MVNSEFTASSTQFLLVRDSLSVQSYQVKAREFRKMMNSTKYSNHFQSTNQIIHCLIRDSELKQQMEFLAQDFTVPWKLKSTVVFRSFNSLAPWRLSSGFERIMSLDLFLTINSGNTSGNQNCPSSGPTPFSQSQINSSKYSTFTSYYY</sequence>
<dbReference type="Proteomes" id="UP000785679">
    <property type="component" value="Unassembled WGS sequence"/>
</dbReference>